<sequence>MQKFSANLGFLWSDRPLLDRIDAAARAGFKAVELHWPYDTSAEEVKARCASNHVVLLGLNTAVGHATKGEFGLAALAGRQGDFIRSLDQATAYGRIAGATSIHVMAGVVATDEKAKARSILAENLALAAEKAPDLTLLLEPINQRDKPGYFYSTIEEAASLIAEIGAPNLKIMFDVYHVGVSQGDVFTRLKRHLPDIGHVQIAAVPSRAEPDEGEIAYSEIFKQLDRLGYEGWIGCEYKPRADTDAGLRWIETLGVSL</sequence>
<evidence type="ECO:0000256" key="3">
    <source>
        <dbReference type="PIRSR" id="PIRSR006241-50"/>
    </source>
</evidence>
<evidence type="ECO:0000313" key="5">
    <source>
        <dbReference type="EMBL" id="MBD0415218.1"/>
    </source>
</evidence>
<dbReference type="GO" id="GO:0008903">
    <property type="term" value="F:hydroxypyruvate isomerase activity"/>
    <property type="evidence" value="ECO:0007669"/>
    <property type="project" value="TreeGrafter"/>
</dbReference>
<feature type="active site" description="Proton donor/acceptor" evidence="3">
    <location>
        <position position="140"/>
    </location>
</feature>
<dbReference type="InterPro" id="IPR050417">
    <property type="entry name" value="Sugar_Epim/Isomerase"/>
</dbReference>
<reference evidence="5" key="1">
    <citation type="submission" date="2020-09" db="EMBL/GenBank/DDBJ databases">
        <title>Genome seq and assembly of Tianweitania sp.</title>
        <authorList>
            <person name="Chhetri G."/>
        </authorList>
    </citation>
    <scope>NUCLEOTIDE SEQUENCE</scope>
    <source>
        <strain evidence="5">Rool2</strain>
    </source>
</reference>
<evidence type="ECO:0000256" key="2">
    <source>
        <dbReference type="PIRNR" id="PIRNR006241"/>
    </source>
</evidence>
<organism evidence="5 6">
    <name type="scientific">Oryzicola mucosus</name>
    <dbReference type="NCBI Taxonomy" id="2767425"/>
    <lineage>
        <taxon>Bacteria</taxon>
        <taxon>Pseudomonadati</taxon>
        <taxon>Pseudomonadota</taxon>
        <taxon>Alphaproteobacteria</taxon>
        <taxon>Hyphomicrobiales</taxon>
        <taxon>Phyllobacteriaceae</taxon>
        <taxon>Oryzicola</taxon>
    </lineage>
</organism>
<comment type="similarity">
    <text evidence="2">Belongs to the hyi family.</text>
</comment>
<dbReference type="FunFam" id="3.20.20.150:FF:000007">
    <property type="entry name" value="Hydroxypyruvate isomerase"/>
    <property type="match status" value="1"/>
</dbReference>
<comment type="caution">
    <text evidence="5">The sequence shown here is derived from an EMBL/GenBank/DDBJ whole genome shotgun (WGS) entry which is preliminary data.</text>
</comment>
<gene>
    <name evidence="5" type="ORF">ICI42_11185</name>
</gene>
<dbReference type="PANTHER" id="PTHR43489">
    <property type="entry name" value="ISOMERASE"/>
    <property type="match status" value="1"/>
</dbReference>
<dbReference type="InterPro" id="IPR013022">
    <property type="entry name" value="Xyl_isomerase-like_TIM-brl"/>
</dbReference>
<accession>A0A8J6PJ71</accession>
<dbReference type="RefSeq" id="WP_188164656.1">
    <property type="nucleotide sequence ID" value="NZ_JACVVX010000003.1"/>
</dbReference>
<dbReference type="InterPro" id="IPR026040">
    <property type="entry name" value="HyI-like"/>
</dbReference>
<dbReference type="SUPFAM" id="SSF51658">
    <property type="entry name" value="Xylose isomerase-like"/>
    <property type="match status" value="1"/>
</dbReference>
<dbReference type="PANTHER" id="PTHR43489:SF6">
    <property type="entry name" value="HYDROXYPYRUVATE ISOMERASE-RELATED"/>
    <property type="match status" value="1"/>
</dbReference>
<dbReference type="PIRSF" id="PIRSF006241">
    <property type="entry name" value="HyI"/>
    <property type="match status" value="1"/>
</dbReference>
<dbReference type="AlphaFoldDB" id="A0A8J6PJ71"/>
<protein>
    <submittedName>
        <fullName evidence="5">TIM barrel protein</fullName>
    </submittedName>
</protein>
<keyword evidence="6" id="KW-1185">Reference proteome</keyword>
<feature type="domain" description="Xylose isomerase-like TIM barrel" evidence="4">
    <location>
        <begin position="21"/>
        <end position="253"/>
    </location>
</feature>
<feature type="active site" description="Proton donor/acceptor" evidence="3">
    <location>
        <position position="237"/>
    </location>
</feature>
<dbReference type="EMBL" id="JACVVX010000003">
    <property type="protein sequence ID" value="MBD0415218.1"/>
    <property type="molecule type" value="Genomic_DNA"/>
</dbReference>
<evidence type="ECO:0000259" key="4">
    <source>
        <dbReference type="Pfam" id="PF01261"/>
    </source>
</evidence>
<dbReference type="Pfam" id="PF01261">
    <property type="entry name" value="AP_endonuc_2"/>
    <property type="match status" value="1"/>
</dbReference>
<dbReference type="Proteomes" id="UP000643405">
    <property type="component" value="Unassembled WGS sequence"/>
</dbReference>
<proteinExistence type="inferred from homology"/>
<dbReference type="InterPro" id="IPR036237">
    <property type="entry name" value="Xyl_isomerase-like_sf"/>
</dbReference>
<evidence type="ECO:0000256" key="1">
    <source>
        <dbReference type="ARBA" id="ARBA00023235"/>
    </source>
</evidence>
<dbReference type="GO" id="GO:0046487">
    <property type="term" value="P:glyoxylate metabolic process"/>
    <property type="evidence" value="ECO:0007669"/>
    <property type="project" value="TreeGrafter"/>
</dbReference>
<dbReference type="Gene3D" id="3.20.20.150">
    <property type="entry name" value="Divalent-metal-dependent TIM barrel enzymes"/>
    <property type="match status" value="1"/>
</dbReference>
<name>A0A8J6PJ71_9HYPH</name>
<keyword evidence="1 2" id="KW-0413">Isomerase</keyword>
<evidence type="ECO:0000313" key="6">
    <source>
        <dbReference type="Proteomes" id="UP000643405"/>
    </source>
</evidence>